<reference evidence="4" key="2">
    <citation type="submission" date="2014-07" db="EMBL/GenBank/DDBJ databases">
        <authorList>
            <person name="Hull J."/>
        </authorList>
    </citation>
    <scope>NUCLEOTIDE SEQUENCE</scope>
</reference>
<keyword evidence="4" id="KW-0675">Receptor</keyword>
<dbReference type="SUPFAM" id="SSF49723">
    <property type="entry name" value="Lipase/lipooxygenase domain (PLAT/LH2 domain)"/>
    <property type="match status" value="1"/>
</dbReference>
<dbReference type="GO" id="GO:0005262">
    <property type="term" value="F:calcium channel activity"/>
    <property type="evidence" value="ECO:0007669"/>
    <property type="project" value="TreeGrafter"/>
</dbReference>
<keyword evidence="2" id="KW-0472">Membrane</keyword>
<accession>A0A0A9W9P1</accession>
<name>A0A0A9W9P1_LYGHE</name>
<dbReference type="AlphaFoldDB" id="A0A0A9W9P1"/>
<evidence type="ECO:0000256" key="2">
    <source>
        <dbReference type="SAM" id="Phobius"/>
    </source>
</evidence>
<feature type="transmembrane region" description="Helical" evidence="2">
    <location>
        <begin position="247"/>
        <end position="265"/>
    </location>
</feature>
<organism evidence="4">
    <name type="scientific">Lygus hesperus</name>
    <name type="common">Western plant bug</name>
    <dbReference type="NCBI Taxonomy" id="30085"/>
    <lineage>
        <taxon>Eukaryota</taxon>
        <taxon>Metazoa</taxon>
        <taxon>Ecdysozoa</taxon>
        <taxon>Arthropoda</taxon>
        <taxon>Hexapoda</taxon>
        <taxon>Insecta</taxon>
        <taxon>Pterygota</taxon>
        <taxon>Neoptera</taxon>
        <taxon>Paraneoptera</taxon>
        <taxon>Hemiptera</taxon>
        <taxon>Heteroptera</taxon>
        <taxon>Panheteroptera</taxon>
        <taxon>Cimicomorpha</taxon>
        <taxon>Miridae</taxon>
        <taxon>Mirini</taxon>
        <taxon>Lygus</taxon>
    </lineage>
</organism>
<dbReference type="PROSITE" id="PS50095">
    <property type="entry name" value="PLAT"/>
    <property type="match status" value="1"/>
</dbReference>
<feature type="transmembrane region" description="Helical" evidence="2">
    <location>
        <begin position="1055"/>
        <end position="1076"/>
    </location>
</feature>
<feature type="transmembrane region" description="Helical" evidence="2">
    <location>
        <begin position="766"/>
        <end position="787"/>
    </location>
</feature>
<feature type="transmembrane region" description="Helical" evidence="2">
    <location>
        <begin position="452"/>
        <end position="469"/>
    </location>
</feature>
<protein>
    <submittedName>
        <fullName evidence="4">Polycystic kidney disease and receptor for egg jelly-related protein</fullName>
    </submittedName>
</protein>
<feature type="transmembrane region" description="Helical" evidence="2">
    <location>
        <begin position="645"/>
        <end position="666"/>
    </location>
</feature>
<evidence type="ECO:0000256" key="1">
    <source>
        <dbReference type="PROSITE-ProRule" id="PRU00152"/>
    </source>
</evidence>
<reference evidence="4" key="1">
    <citation type="journal article" date="2014" name="PLoS ONE">
        <title>Transcriptome-Based Identification of ABC Transporters in the Western Tarnished Plant Bug Lygus hesperus.</title>
        <authorList>
            <person name="Hull J.J."/>
            <person name="Chaney K."/>
            <person name="Geib S.M."/>
            <person name="Fabrick J.A."/>
            <person name="Brent C.S."/>
            <person name="Walsh D."/>
            <person name="Lavine L.C."/>
        </authorList>
    </citation>
    <scope>NUCLEOTIDE SEQUENCE</scope>
</reference>
<comment type="caution">
    <text evidence="1">Lacks conserved residue(s) required for the propagation of feature annotation.</text>
</comment>
<feature type="transmembrane region" description="Helical" evidence="2">
    <location>
        <begin position="678"/>
        <end position="709"/>
    </location>
</feature>
<feature type="transmembrane region" description="Helical" evidence="2">
    <location>
        <begin position="1026"/>
        <end position="1043"/>
    </location>
</feature>
<dbReference type="Gene3D" id="2.60.60.20">
    <property type="entry name" value="PLAT/LH2 domain"/>
    <property type="match status" value="1"/>
</dbReference>
<dbReference type="InterPro" id="IPR051223">
    <property type="entry name" value="Polycystin"/>
</dbReference>
<keyword evidence="2" id="KW-1133">Transmembrane helix</keyword>
<dbReference type="EMBL" id="GBHO01038452">
    <property type="protein sequence ID" value="JAG05152.1"/>
    <property type="molecule type" value="Transcribed_RNA"/>
</dbReference>
<feature type="transmembrane region" description="Helical" evidence="2">
    <location>
        <begin position="498"/>
        <end position="519"/>
    </location>
</feature>
<feature type="non-terminal residue" evidence="4">
    <location>
        <position position="1109"/>
    </location>
</feature>
<keyword evidence="2" id="KW-0812">Transmembrane</keyword>
<gene>
    <name evidence="4" type="primary">Pkdrej_0</name>
    <name evidence="4" type="ORF">CM83_56427</name>
</gene>
<feature type="non-terminal residue" evidence="4">
    <location>
        <position position="1"/>
    </location>
</feature>
<evidence type="ECO:0000313" key="4">
    <source>
        <dbReference type="EMBL" id="JAG05152.1"/>
    </source>
</evidence>
<dbReference type="PANTHER" id="PTHR10877:SF194">
    <property type="entry name" value="LOCATION OF VULVA DEFECTIVE 1"/>
    <property type="match status" value="1"/>
</dbReference>
<dbReference type="InterPro" id="IPR001024">
    <property type="entry name" value="PLAT/LH2_dom"/>
</dbReference>
<dbReference type="Pfam" id="PF01477">
    <property type="entry name" value="PLAT"/>
    <property type="match status" value="1"/>
</dbReference>
<dbReference type="PANTHER" id="PTHR10877">
    <property type="entry name" value="POLYCYSTIN FAMILY MEMBER"/>
    <property type="match status" value="1"/>
</dbReference>
<dbReference type="GO" id="GO:0050982">
    <property type="term" value="P:detection of mechanical stimulus"/>
    <property type="evidence" value="ECO:0007669"/>
    <property type="project" value="TreeGrafter"/>
</dbReference>
<sequence length="1109" mass="127817">ARNRLEDETVTPFLYVKFIRKGGFVINRFPRSLPFTISLPKMINGRIIVNVTQYRYRRLNLVKQEPEVPKYQQYSVYKVTLPSQHSSWIEFVYLDDPVPLKMKIKFDALPEYEEVESEPVLEFEYDDGAKLYKGSKVVPAENRSFISEFYIGLSLPKELAPGTTVIVRQHADVNVCVSRDTQGDGYLTENCAGVKDDNVTVDAVKCRCFILGLIYAKSLKIQRTRILLDPIVYVAPEASTHDETDTIPLGLLVFAVGTLIAAFFVDRRRHKLDLIYPVAYPGDNYLLIVGVLTSVRFLAGTRSAVALKIVGVESSSRVYLLRTHKKKRLRMGHDDWFVITTKTPLGRISDIIVWHDHYYLSDWHCSQIYVYDPLNVKWFHIYVERWFRVLPSLEESKMVSLKVKEVDSVEGVFLSLPYSFSSHFINELRNSHNIISLFYLRKRSLTTIEHRSYIMLIKILSIGFAAWFVEKYITKLVYGKELDPVSARGLLTLDWDTVFLSFVVLVFTVPFVLPFQLALRSNYKSRLLQKKITNPMYLQLSKPEDLVTTSALHPQKTPLPPDEEFPPPKVKKVGFLLPDSDSSSMRRMTRLLSNVILKRIAWTKARASIGRSWKKTFLTYFGPAQFHCVNITWDIFKIKISSRMMTIRICAAFVMALLIVAMFLILNLTNIYDELQVVGFLAMLAVLMDILIVDPVYILVISLWTFYILEISNKESYLWNEDAKIEYPKPVSLRQYLEIATQKAYKPLLTEAMQKKKKKQRTLTRLRTMLFTICSLLAIVSATGALLHDYSNQIFFSSQGLAWQLVEPEYYARRPSYEIDAVNSPPKVVDFILNNLGAFVKYWYNGKNISTYHEGRWGRDLVSKPIGASQLIVLFIHRGGGGAKVQKILEDYFEYTAGYLSPDNQRRDELKLFSFTLHCMNESFGWTTGKSRDYYPLRGHNYTLPVVDFRQFYSNLISILGDVTDDMDMYIPRAIIYITNYINSFSRRITTVDAVHEFLPSGVTTAKIHVNTYPVYEVDQWIHESYAHALTVFIAIHFIITLNEMMKHGKGIVMYFLRINGFLKLIIYPLSIALAVSQLSRGVGAALDDIVNLPDYDYVDLHHIYRKAT</sequence>
<feature type="domain" description="PLAT" evidence="3">
    <location>
        <begin position="285"/>
        <end position="401"/>
    </location>
</feature>
<dbReference type="InterPro" id="IPR036392">
    <property type="entry name" value="PLAT/LH2_dom_sf"/>
</dbReference>
<evidence type="ECO:0000259" key="3">
    <source>
        <dbReference type="PROSITE" id="PS50095"/>
    </source>
</evidence>
<proteinExistence type="predicted"/>
<dbReference type="GO" id="GO:0016020">
    <property type="term" value="C:membrane"/>
    <property type="evidence" value="ECO:0007669"/>
    <property type="project" value="TreeGrafter"/>
</dbReference>